<dbReference type="PIR" id="H69478">
    <property type="entry name" value="H69478"/>
</dbReference>
<gene>
    <name evidence="2" type="ordered locus">AF_1833</name>
</gene>
<dbReference type="GO" id="GO:0052592">
    <property type="term" value="F:oxidoreductase activity, acting on CH or CH2 groups, with an iron-sulfur protein as acceptor"/>
    <property type="evidence" value="ECO:0007669"/>
    <property type="project" value="TreeGrafter"/>
</dbReference>
<dbReference type="AlphaFoldDB" id="O28443"/>
<dbReference type="STRING" id="224325.AF_1833"/>
<dbReference type="Gene3D" id="3.30.70.20">
    <property type="match status" value="1"/>
</dbReference>
<dbReference type="PROSITE" id="PS51379">
    <property type="entry name" value="4FE4S_FER_2"/>
    <property type="match status" value="2"/>
</dbReference>
<dbReference type="KEGG" id="afu:AF_1833"/>
<feature type="domain" description="4Fe-4S ferredoxin-type" evidence="1">
    <location>
        <begin position="56"/>
        <end position="85"/>
    </location>
</feature>
<dbReference type="InterPro" id="IPR017896">
    <property type="entry name" value="4Fe4S_Fe-S-bd"/>
</dbReference>
<keyword evidence="3" id="KW-1185">Reference proteome</keyword>
<reference evidence="2 3" key="1">
    <citation type="journal article" date="1997" name="Nature">
        <title>The complete genome sequence of the hyperthermophilic, sulphate-reducing archaeon Archaeoglobus fulgidus.</title>
        <authorList>
            <person name="Klenk H.P."/>
            <person name="Clayton R.A."/>
            <person name="Tomb J."/>
            <person name="White O."/>
            <person name="Nelson K.E."/>
            <person name="Ketchum K.A."/>
            <person name="Dodson R.J."/>
            <person name="Gwinn M."/>
            <person name="Hickey E.K."/>
            <person name="Peterson J.D."/>
            <person name="Richardson D.L."/>
            <person name="Kerlavage A.R."/>
            <person name="Graham D.E."/>
            <person name="Kyrpides N.C."/>
            <person name="Fleischmann R.D."/>
            <person name="Quackenbush J."/>
            <person name="Lee N.H."/>
            <person name="Sutton G.G."/>
            <person name="Gill S."/>
            <person name="Kirkness E.F."/>
            <person name="Dougherty B.A."/>
            <person name="McKenney K."/>
            <person name="Adams M.D."/>
            <person name="Loftus B."/>
            <person name="Peterson S."/>
            <person name="Reich C.I."/>
            <person name="McNeil L.K."/>
            <person name="Badger J.H."/>
            <person name="Glodek A."/>
            <person name="Zhou L."/>
            <person name="Overbeek R."/>
            <person name="Gocayne J.D."/>
            <person name="Weidman J.F."/>
            <person name="McDonald L."/>
            <person name="Utterback T."/>
            <person name="Cotton M.D."/>
            <person name="Spriggs T."/>
            <person name="Artiach P."/>
            <person name="Kaine B.P."/>
            <person name="Sykes S.M."/>
            <person name="Sadow P.W."/>
            <person name="D'Andrea K.P."/>
            <person name="Bowman C."/>
            <person name="Fujii C."/>
            <person name="Garland S.A."/>
            <person name="Mason T.M."/>
            <person name="Olsen G.J."/>
            <person name="Fraser C.M."/>
            <person name="Smith H.O."/>
            <person name="Woese C.R."/>
            <person name="Venter J.C."/>
        </authorList>
    </citation>
    <scope>NUCLEOTIDE SEQUENCE [LARGE SCALE GENOMIC DNA]</scope>
    <source>
        <strain evidence="3">ATCC 49558 / DSM 4304 / JCM 9628 / NBRC 100126 / VC-16</strain>
    </source>
</reference>
<evidence type="ECO:0000313" key="2">
    <source>
        <dbReference type="EMBL" id="AAB89418.1"/>
    </source>
</evidence>
<dbReference type="PaxDb" id="224325-AF_1833"/>
<dbReference type="InterPro" id="IPR045220">
    <property type="entry name" value="FRHB/FDHB/HCAR-like"/>
</dbReference>
<organism evidence="2 3">
    <name type="scientific">Archaeoglobus fulgidus (strain ATCC 49558 / DSM 4304 / JCM 9628 / NBRC 100126 / VC-16)</name>
    <dbReference type="NCBI Taxonomy" id="224325"/>
    <lineage>
        <taxon>Archaea</taxon>
        <taxon>Methanobacteriati</taxon>
        <taxon>Methanobacteriota</taxon>
        <taxon>Archaeoglobi</taxon>
        <taxon>Archaeoglobales</taxon>
        <taxon>Archaeoglobaceae</taxon>
        <taxon>Archaeoglobus</taxon>
    </lineage>
</organism>
<accession>O28443</accession>
<sequence>MRSPDSDRPVHRMRALREAVSDADSHSRRGGRMIAREWQFALPEKKHKKKYFGNLKAEVIDAGLCCHCAACASICPVNGITAGDAPIDFPNWVKECVDCGACIKVCPRWEYTPKNGLGEYIEVVAARSKRFVGQDGAMVTEFTASALEMGIIERAIFVARDSNWRTRVVTIKTPEQLYDRKITGTKYSYADVLPALKEAVLKSEAVGFVGTPCMVSAVRKMQQAFKKFERVKLAIGLFCTENFYHHDLYKFLLEKANADLRNAVKTDIKKGKFIVEMKDGSKVRIPVKDFEEIIPSGCKVCQDFAAVESDVSVGSVGSPNRFSTVMVRTEVAKQILDYIREKDYAEFGEAKLDIVQKLCDHKMKIHPWPPKKKEEKSEE</sequence>
<dbReference type="EMBL" id="AE000782">
    <property type="protein sequence ID" value="AAB89418.1"/>
    <property type="molecule type" value="Genomic_DNA"/>
</dbReference>
<dbReference type="eggNOG" id="arCOG02650">
    <property type="taxonomic scope" value="Archaea"/>
</dbReference>
<dbReference type="InterPro" id="IPR007516">
    <property type="entry name" value="Co_F420_Hydgase/DH_bsu_N"/>
</dbReference>
<dbReference type="Pfam" id="PF13237">
    <property type="entry name" value="Fer4_10"/>
    <property type="match status" value="1"/>
</dbReference>
<protein>
    <submittedName>
        <fullName evidence="2">F420H2:quinone oxidoreductase, 39 kDa subunit, putative</fullName>
    </submittedName>
</protein>
<dbReference type="PhylomeDB" id="O28443"/>
<dbReference type="HOGENOM" id="CLU_037958_0_0_2"/>
<dbReference type="Gene3D" id="3.10.450.750">
    <property type="match status" value="1"/>
</dbReference>
<dbReference type="PANTHER" id="PTHR31332:SF0">
    <property type="entry name" value="7-HYDROXYMETHYL CHLOROPHYLL A REDUCTASE, CHLOROPLASTIC"/>
    <property type="match status" value="1"/>
</dbReference>
<name>O28443_ARCFU</name>
<dbReference type="Pfam" id="PF04422">
    <property type="entry name" value="FrhB_FdhB_N"/>
    <property type="match status" value="1"/>
</dbReference>
<dbReference type="SUPFAM" id="SSF54862">
    <property type="entry name" value="4Fe-4S ferredoxins"/>
    <property type="match status" value="1"/>
</dbReference>
<dbReference type="Proteomes" id="UP000002199">
    <property type="component" value="Chromosome"/>
</dbReference>
<dbReference type="PANTHER" id="PTHR31332">
    <property type="entry name" value="7-HYDROXYMETHYL CHLOROPHYLL A REDUCTASE, CHLOROPLASTIC"/>
    <property type="match status" value="1"/>
</dbReference>
<proteinExistence type="predicted"/>
<dbReference type="InterPro" id="IPR007525">
    <property type="entry name" value="FrhB_FdhB_C"/>
</dbReference>
<dbReference type="PROSITE" id="PS00198">
    <property type="entry name" value="4FE4S_FER_1"/>
    <property type="match status" value="1"/>
</dbReference>
<dbReference type="DNASU" id="1485055"/>
<dbReference type="InterPro" id="IPR017900">
    <property type="entry name" value="4Fe4S_Fe_S_CS"/>
</dbReference>
<evidence type="ECO:0000259" key="1">
    <source>
        <dbReference type="PROSITE" id="PS51379"/>
    </source>
</evidence>
<feature type="domain" description="4Fe-4S ferredoxin-type" evidence="1">
    <location>
        <begin position="88"/>
        <end position="116"/>
    </location>
</feature>
<evidence type="ECO:0000313" key="3">
    <source>
        <dbReference type="Proteomes" id="UP000002199"/>
    </source>
</evidence>
<dbReference type="BRENDA" id="1.1.98.4">
    <property type="organism ID" value="414"/>
</dbReference>
<dbReference type="EnsemblBacteria" id="AAB89418">
    <property type="protein sequence ID" value="AAB89418"/>
    <property type="gene ID" value="AF_1833"/>
</dbReference>
<dbReference type="Pfam" id="PF04432">
    <property type="entry name" value="FrhB_FdhB_C"/>
    <property type="match status" value="1"/>
</dbReference>